<evidence type="ECO:0000313" key="1">
    <source>
        <dbReference type="EMBL" id="KAI6092574.1"/>
    </source>
</evidence>
<proteinExistence type="predicted"/>
<sequence length="550" mass="62026">MKRKAPEESEDLNVPQAQRSRVEVEGLTQDADYYPDIDGDNDSEVESHHESISTAPVNNTPLTQHSPAYKWPSDFKTIKCPYTGCTKTFNRPARLTAHLRSHNNERPYACKVPGCGKRYIEEKHLRQHMVGSHSEPAHICPEPDCGKSFATATRLRRHQAVHQGQERFRCRDYPPCNRTFRKHKTLQAHIRSDHMHVSAFPCDFVDSETGEACGAGFDTSGGLEKHQERHHGEIRFWCDECNSQLADDADPQERVGFPTMDQLQTHIKQTHVNCMFCGLRFYGRANLEEHIESQHANTKKVKERKTVACTWLGCTKTFASASNMKSHLRSVHEGIRFVCGEFDLSGSKGLEAWNQTEGCGESFAHKSSLERHVLYVHLKVARPEYPSHASKAQPPPTAIEDLSIRKRSRRSLRCTVSGCNQKFFHRGELEAHIQSQHIIEQALLEQVGPASDPTLLQPASDPTLLQPASDPTLPQPMGFDDMMQEMTNLNEYDEGGQFWVGADNAGVGASTSVAGQDDEEWRRDEAEMKRLIPKPPYDLTGLVDPALERL</sequence>
<keyword evidence="2" id="KW-1185">Reference proteome</keyword>
<dbReference type="Proteomes" id="UP001497680">
    <property type="component" value="Unassembled WGS sequence"/>
</dbReference>
<name>A0ACC0DII9_9PEZI</name>
<reference evidence="1 2" key="1">
    <citation type="journal article" date="2022" name="New Phytol.">
        <title>Ecological generalism drives hyperdiversity of secondary metabolite gene clusters in xylarialean endophytes.</title>
        <authorList>
            <person name="Franco M.E.E."/>
            <person name="Wisecaver J.H."/>
            <person name="Arnold A.E."/>
            <person name="Ju Y.M."/>
            <person name="Slot J.C."/>
            <person name="Ahrendt S."/>
            <person name="Moore L.P."/>
            <person name="Eastman K.E."/>
            <person name="Scott K."/>
            <person name="Konkel Z."/>
            <person name="Mondo S.J."/>
            <person name="Kuo A."/>
            <person name="Hayes R.D."/>
            <person name="Haridas S."/>
            <person name="Andreopoulos B."/>
            <person name="Riley R."/>
            <person name="LaButti K."/>
            <person name="Pangilinan J."/>
            <person name="Lipzen A."/>
            <person name="Amirebrahimi M."/>
            <person name="Yan J."/>
            <person name="Adam C."/>
            <person name="Keymanesh K."/>
            <person name="Ng V."/>
            <person name="Louie K."/>
            <person name="Northen T."/>
            <person name="Drula E."/>
            <person name="Henrissat B."/>
            <person name="Hsieh H.M."/>
            <person name="Youens-Clark K."/>
            <person name="Lutzoni F."/>
            <person name="Miadlikowska J."/>
            <person name="Eastwood D.C."/>
            <person name="Hamelin R.C."/>
            <person name="Grigoriev I.V."/>
            <person name="U'Ren J.M."/>
        </authorList>
    </citation>
    <scope>NUCLEOTIDE SEQUENCE [LARGE SCALE GENOMIC DNA]</scope>
    <source>
        <strain evidence="1 2">ER1909</strain>
    </source>
</reference>
<comment type="caution">
    <text evidence="1">The sequence shown here is derived from an EMBL/GenBank/DDBJ whole genome shotgun (WGS) entry which is preliminary data.</text>
</comment>
<organism evidence="1 2">
    <name type="scientific">Hypoxylon rubiginosum</name>
    <dbReference type="NCBI Taxonomy" id="110542"/>
    <lineage>
        <taxon>Eukaryota</taxon>
        <taxon>Fungi</taxon>
        <taxon>Dikarya</taxon>
        <taxon>Ascomycota</taxon>
        <taxon>Pezizomycotina</taxon>
        <taxon>Sordariomycetes</taxon>
        <taxon>Xylariomycetidae</taxon>
        <taxon>Xylariales</taxon>
        <taxon>Hypoxylaceae</taxon>
        <taxon>Hypoxylon</taxon>
    </lineage>
</organism>
<protein>
    <submittedName>
        <fullName evidence="1">Uncharacterized protein</fullName>
    </submittedName>
</protein>
<evidence type="ECO:0000313" key="2">
    <source>
        <dbReference type="Proteomes" id="UP001497680"/>
    </source>
</evidence>
<gene>
    <name evidence="1" type="ORF">F4821DRAFT_224401</name>
</gene>
<dbReference type="EMBL" id="MU394283">
    <property type="protein sequence ID" value="KAI6092574.1"/>
    <property type="molecule type" value="Genomic_DNA"/>
</dbReference>
<accession>A0ACC0DII9</accession>